<sequence>MRALNARFREVNNLVKRKGDADEKLRGLTVVSTEMAKYKEMTVKQLMAQLEKTNKGLSKFEHVNKKAIDQYTTFTDQLQELQAKKTIIDESKEAVERFIASVDAQKDETLKQTLNRVDAHFRDVFAHLVPGGVGKLQMLNTNDQVDEDGVRNVEDEDATRGVRIEVSFTGQQTSFLTMNQLSGGQKTVVAISLIFAIQRLEPAPFYLFDEIDAALDAQYRTAVARLIARDAKNAQMVLTTFRPEIIETADRFYRVYQKNRVSRIECVPRAEAKRVIEEGLPVVGRELSDIRQEFEMLFSDAEGALLGGGRWTCFVEPPVMGKKRKKSSSSSSESEASEASEKKQKKAAPKPKAAGGPRFNAFADSDDEGGAGASAAPDGVTSKAGLSTATAADAFTKKQWEVVQRLKINYQDQVDKKNKKEEKLRRKLEKKHREKELKKAKELAEEEEAAAEAAASEKAMMLEQQTKEQKEKQRLEQEKAAMQRKLGPKGPSMKNNKAPGQVLYSSDLQIGESHGGGAGANV</sequence>
<protein>
    <submittedName>
        <fullName evidence="4">SMC hinge domain-containing protein</fullName>
    </submittedName>
</protein>
<feature type="domain" description="RecF/RecN/SMC N-terminal" evidence="2">
    <location>
        <begin position="10"/>
        <end position="261"/>
    </location>
</feature>
<evidence type="ECO:0000256" key="1">
    <source>
        <dbReference type="SAM" id="MobiDB-lite"/>
    </source>
</evidence>
<keyword evidence="5" id="KW-1185">Reference proteome</keyword>
<dbReference type="PANTHER" id="PTHR43977">
    <property type="entry name" value="STRUCTURAL MAINTENANCE OF CHROMOSOMES PROTEIN 3"/>
    <property type="match status" value="1"/>
</dbReference>
<organism evidence="3">
    <name type="scientific">Cladocopium goreaui</name>
    <dbReference type="NCBI Taxonomy" id="2562237"/>
    <lineage>
        <taxon>Eukaryota</taxon>
        <taxon>Sar</taxon>
        <taxon>Alveolata</taxon>
        <taxon>Dinophyceae</taxon>
        <taxon>Suessiales</taxon>
        <taxon>Symbiodiniaceae</taxon>
        <taxon>Cladocopium</taxon>
    </lineage>
</organism>
<feature type="compositionally biased region" description="Basic and acidic residues" evidence="1">
    <location>
        <begin position="413"/>
        <end position="424"/>
    </location>
</feature>
<dbReference type="EMBL" id="CAMXCT010006800">
    <property type="protein sequence ID" value="CAI4020266.1"/>
    <property type="molecule type" value="Genomic_DNA"/>
</dbReference>
<dbReference type="Proteomes" id="UP001152797">
    <property type="component" value="Unassembled WGS sequence"/>
</dbReference>
<dbReference type="Pfam" id="PF02463">
    <property type="entry name" value="SMC_N"/>
    <property type="match status" value="1"/>
</dbReference>
<comment type="caution">
    <text evidence="3">The sequence shown here is derived from an EMBL/GenBank/DDBJ whole genome shotgun (WGS) entry which is preliminary data.</text>
</comment>
<dbReference type="InterPro" id="IPR003395">
    <property type="entry name" value="RecF/RecN/SMC_N"/>
</dbReference>
<dbReference type="OrthoDB" id="445553at2759"/>
<evidence type="ECO:0000313" key="5">
    <source>
        <dbReference type="Proteomes" id="UP001152797"/>
    </source>
</evidence>
<proteinExistence type="predicted"/>
<feature type="compositionally biased region" description="Basic and acidic residues" evidence="1">
    <location>
        <begin position="434"/>
        <end position="443"/>
    </location>
</feature>
<feature type="region of interest" description="Disordered" evidence="1">
    <location>
        <begin position="321"/>
        <end position="386"/>
    </location>
</feature>
<dbReference type="SUPFAM" id="SSF52540">
    <property type="entry name" value="P-loop containing nucleoside triphosphate hydrolases"/>
    <property type="match status" value="1"/>
</dbReference>
<evidence type="ECO:0000313" key="3">
    <source>
        <dbReference type="EMBL" id="CAI4020266.1"/>
    </source>
</evidence>
<name>A0A9P1GS65_9DINO</name>
<dbReference type="InterPro" id="IPR027417">
    <property type="entry name" value="P-loop_NTPase"/>
</dbReference>
<evidence type="ECO:0000313" key="4">
    <source>
        <dbReference type="EMBL" id="CAL4807578.1"/>
    </source>
</evidence>
<evidence type="ECO:0000259" key="2">
    <source>
        <dbReference type="Pfam" id="PF02463"/>
    </source>
</evidence>
<reference evidence="3" key="1">
    <citation type="submission" date="2022-10" db="EMBL/GenBank/DDBJ databases">
        <authorList>
            <person name="Chen Y."/>
            <person name="Dougan E. K."/>
            <person name="Chan C."/>
            <person name="Rhodes N."/>
            <person name="Thang M."/>
        </authorList>
    </citation>
    <scope>NUCLEOTIDE SEQUENCE</scope>
</reference>
<feature type="region of interest" description="Disordered" evidence="1">
    <location>
        <begin position="411"/>
        <end position="499"/>
    </location>
</feature>
<dbReference type="EMBL" id="CAMXCT030006800">
    <property type="protein sequence ID" value="CAL4807578.1"/>
    <property type="molecule type" value="Genomic_DNA"/>
</dbReference>
<gene>
    <name evidence="3" type="ORF">C1SCF055_LOCUS44700</name>
</gene>
<dbReference type="AlphaFoldDB" id="A0A9P1GS65"/>
<dbReference type="EMBL" id="CAMXCT020006800">
    <property type="protein sequence ID" value="CAL1173641.1"/>
    <property type="molecule type" value="Genomic_DNA"/>
</dbReference>
<accession>A0A9P1GS65</accession>
<feature type="compositionally biased region" description="Basic and acidic residues" evidence="1">
    <location>
        <begin position="465"/>
        <end position="481"/>
    </location>
</feature>
<dbReference type="Gene3D" id="3.40.50.300">
    <property type="entry name" value="P-loop containing nucleotide triphosphate hydrolases"/>
    <property type="match status" value="1"/>
</dbReference>
<reference evidence="4 5" key="2">
    <citation type="submission" date="2024-05" db="EMBL/GenBank/DDBJ databases">
        <authorList>
            <person name="Chen Y."/>
            <person name="Shah S."/>
            <person name="Dougan E. K."/>
            <person name="Thang M."/>
            <person name="Chan C."/>
        </authorList>
    </citation>
    <scope>NUCLEOTIDE SEQUENCE [LARGE SCALE GENOMIC DNA]</scope>
</reference>